<dbReference type="Gene3D" id="3.30.70.20">
    <property type="match status" value="1"/>
</dbReference>
<dbReference type="PANTHER" id="PTHR43153">
    <property type="entry name" value="ELECTRON TRANSFER FLAVOPROTEIN ALPHA"/>
    <property type="match status" value="1"/>
</dbReference>
<dbReference type="Gene3D" id="3.40.50.620">
    <property type="entry name" value="HUPs"/>
    <property type="match status" value="1"/>
</dbReference>
<comment type="caution">
    <text evidence="3">The sequence shown here is derived from an EMBL/GenBank/DDBJ whole genome shotgun (WGS) entry which is preliminary data.</text>
</comment>
<dbReference type="InterPro" id="IPR001308">
    <property type="entry name" value="ETF_a/FixB"/>
</dbReference>
<dbReference type="Pfam" id="PF01012">
    <property type="entry name" value="ETF"/>
    <property type="match status" value="1"/>
</dbReference>
<dbReference type="GO" id="GO:0009055">
    <property type="term" value="F:electron transfer activity"/>
    <property type="evidence" value="ECO:0007669"/>
    <property type="project" value="InterPro"/>
</dbReference>
<dbReference type="SMART" id="SM00893">
    <property type="entry name" value="ETF"/>
    <property type="match status" value="1"/>
</dbReference>
<dbReference type="GO" id="GO:0033539">
    <property type="term" value="P:fatty acid beta-oxidation using acyl-CoA dehydrogenase"/>
    <property type="evidence" value="ECO:0007669"/>
    <property type="project" value="TreeGrafter"/>
</dbReference>
<evidence type="ECO:0000313" key="3">
    <source>
        <dbReference type="EMBL" id="MPM40141.1"/>
    </source>
</evidence>
<dbReference type="InterPro" id="IPR029035">
    <property type="entry name" value="DHS-like_NAD/FAD-binding_dom"/>
</dbReference>
<dbReference type="InterPro" id="IPR014731">
    <property type="entry name" value="ETF_asu_C"/>
</dbReference>
<dbReference type="GO" id="GO:0016491">
    <property type="term" value="F:oxidoreductase activity"/>
    <property type="evidence" value="ECO:0007669"/>
    <property type="project" value="UniProtKB-KW"/>
</dbReference>
<dbReference type="Pfam" id="PF00766">
    <property type="entry name" value="ETF_alpha"/>
    <property type="match status" value="1"/>
</dbReference>
<dbReference type="PIRSF" id="PIRSF000089">
    <property type="entry name" value="Electra_flavoP_a"/>
    <property type="match status" value="1"/>
</dbReference>
<protein>
    <submittedName>
        <fullName evidence="3">Caffeyl-CoA reductase-Etf complex subunit CarE</fullName>
        <ecNumber evidence="3">1.3.1.108</ecNumber>
    </submittedName>
</protein>
<dbReference type="EMBL" id="VSSQ01008891">
    <property type="protein sequence ID" value="MPM40141.1"/>
    <property type="molecule type" value="Genomic_DNA"/>
</dbReference>
<dbReference type="InterPro" id="IPR014730">
    <property type="entry name" value="ETF_a/b_N"/>
</dbReference>
<feature type="domain" description="Electron transfer flavoprotein alpha/beta-subunit N-terminal" evidence="2">
    <location>
        <begin position="72"/>
        <end position="258"/>
    </location>
</feature>
<evidence type="ECO:0000259" key="2">
    <source>
        <dbReference type="SMART" id="SM00893"/>
    </source>
</evidence>
<gene>
    <name evidence="3" type="primary">carE_35</name>
    <name evidence="3" type="ORF">SDC9_86780</name>
</gene>
<name>A0A644ZJW2_9ZZZZ</name>
<reference evidence="3" key="1">
    <citation type="submission" date="2019-08" db="EMBL/GenBank/DDBJ databases">
        <authorList>
            <person name="Kucharzyk K."/>
            <person name="Murdoch R.W."/>
            <person name="Higgins S."/>
            <person name="Loffler F."/>
        </authorList>
    </citation>
    <scope>NUCLEOTIDE SEQUENCE</scope>
</reference>
<dbReference type="Gene3D" id="3.40.50.1220">
    <property type="entry name" value="TPP-binding domain"/>
    <property type="match status" value="1"/>
</dbReference>
<organism evidence="3">
    <name type="scientific">bioreactor metagenome</name>
    <dbReference type="NCBI Taxonomy" id="1076179"/>
    <lineage>
        <taxon>unclassified sequences</taxon>
        <taxon>metagenomes</taxon>
        <taxon>ecological metagenomes</taxon>
    </lineage>
</organism>
<sequence length="395" mass="42323">MSKLKINQNAVTEEAAQQLVKACPFSAIAYKNGKLEVEDGCRLCGICVKLAPEIMAIEAARKTLDKSTWRGVAVFAEMVGDTLHCVVPELVGKARQLAAVTKEPVLALLLGDKTEAAAQQLISLGVDTVCVYEDKAFGFYSSDPFTAAFADFIEKKRPSAILVGATTVGRALAPRVAARFETGITADCTKLEMKENTDLVQIRPAFGGNIMAQIVTENSRPQLCTVRYKVFDPACPVPNPTGHIERMTLASDKLLSRVELLSMTVTPPENDITEAKRIVAVGRGLKSAADLELAQKLADAIDARLACTRPMVEAGLFSQKKQIGLSGRTVKPQLIITLGISGSVQFAAGMKGSARIIAVNRDKNAPIFDIAHDGIVGDLYEIVPRLIAICGEGRA</sequence>
<dbReference type="PANTHER" id="PTHR43153:SF1">
    <property type="entry name" value="ELECTRON TRANSFER FLAVOPROTEIN SUBUNIT ALPHA, MITOCHONDRIAL"/>
    <property type="match status" value="1"/>
</dbReference>
<dbReference type="AlphaFoldDB" id="A0A644ZJW2"/>
<accession>A0A644ZJW2</accession>
<dbReference type="InterPro" id="IPR033947">
    <property type="entry name" value="ETF_alpha_N"/>
</dbReference>
<evidence type="ECO:0000256" key="1">
    <source>
        <dbReference type="ARBA" id="ARBA00005817"/>
    </source>
</evidence>
<proteinExistence type="inferred from homology"/>
<dbReference type="SUPFAM" id="SSF54862">
    <property type="entry name" value="4Fe-4S ferredoxins"/>
    <property type="match status" value="1"/>
</dbReference>
<dbReference type="InterPro" id="IPR014729">
    <property type="entry name" value="Rossmann-like_a/b/a_fold"/>
</dbReference>
<dbReference type="EC" id="1.3.1.108" evidence="3"/>
<dbReference type="SUPFAM" id="SSF52467">
    <property type="entry name" value="DHS-like NAD/FAD-binding domain"/>
    <property type="match status" value="1"/>
</dbReference>
<dbReference type="GO" id="GO:0050660">
    <property type="term" value="F:flavin adenine dinucleotide binding"/>
    <property type="evidence" value="ECO:0007669"/>
    <property type="project" value="InterPro"/>
</dbReference>
<comment type="similarity">
    <text evidence="1">Belongs to the ETF alpha-subunit/FixB family.</text>
</comment>
<dbReference type="SUPFAM" id="SSF52402">
    <property type="entry name" value="Adenine nucleotide alpha hydrolases-like"/>
    <property type="match status" value="1"/>
</dbReference>
<keyword evidence="3" id="KW-0560">Oxidoreductase</keyword>
<dbReference type="CDD" id="cd01715">
    <property type="entry name" value="ETF_alpha"/>
    <property type="match status" value="1"/>
</dbReference>